<evidence type="ECO:0000313" key="3">
    <source>
        <dbReference type="Proteomes" id="UP000015105"/>
    </source>
</evidence>
<reference evidence="3" key="1">
    <citation type="journal article" date="2014" name="Science">
        <title>Ancient hybridizations among the ancestral genomes of bread wheat.</title>
        <authorList>
            <consortium name="International Wheat Genome Sequencing Consortium,"/>
            <person name="Marcussen T."/>
            <person name="Sandve S.R."/>
            <person name="Heier L."/>
            <person name="Spannagl M."/>
            <person name="Pfeifer M."/>
            <person name="Jakobsen K.S."/>
            <person name="Wulff B.B."/>
            <person name="Steuernagel B."/>
            <person name="Mayer K.F."/>
            <person name="Olsen O.A."/>
        </authorList>
    </citation>
    <scope>NUCLEOTIDE SEQUENCE [LARGE SCALE GENOMIC DNA]</scope>
    <source>
        <strain evidence="3">cv. AL8/78</strain>
    </source>
</reference>
<reference evidence="2" key="3">
    <citation type="journal article" date="2017" name="Nature">
        <title>Genome sequence of the progenitor of the wheat D genome Aegilops tauschii.</title>
        <authorList>
            <person name="Luo M.C."/>
            <person name="Gu Y.Q."/>
            <person name="Puiu D."/>
            <person name="Wang H."/>
            <person name="Twardziok S.O."/>
            <person name="Deal K.R."/>
            <person name="Huo N."/>
            <person name="Zhu T."/>
            <person name="Wang L."/>
            <person name="Wang Y."/>
            <person name="McGuire P.E."/>
            <person name="Liu S."/>
            <person name="Long H."/>
            <person name="Ramasamy R.K."/>
            <person name="Rodriguez J.C."/>
            <person name="Van S.L."/>
            <person name="Yuan L."/>
            <person name="Wang Z."/>
            <person name="Xia Z."/>
            <person name="Xiao L."/>
            <person name="Anderson O.D."/>
            <person name="Ouyang S."/>
            <person name="Liang Y."/>
            <person name="Zimin A.V."/>
            <person name="Pertea G."/>
            <person name="Qi P."/>
            <person name="Bennetzen J.L."/>
            <person name="Dai X."/>
            <person name="Dawson M.W."/>
            <person name="Muller H.G."/>
            <person name="Kugler K."/>
            <person name="Rivarola-Duarte L."/>
            <person name="Spannagl M."/>
            <person name="Mayer K.F.X."/>
            <person name="Lu F.H."/>
            <person name="Bevan M.W."/>
            <person name="Leroy P."/>
            <person name="Li P."/>
            <person name="You F.M."/>
            <person name="Sun Q."/>
            <person name="Liu Z."/>
            <person name="Lyons E."/>
            <person name="Wicker T."/>
            <person name="Salzberg S.L."/>
            <person name="Devos K.M."/>
            <person name="Dvorak J."/>
        </authorList>
    </citation>
    <scope>NUCLEOTIDE SEQUENCE [LARGE SCALE GENOMIC DNA]</scope>
    <source>
        <strain evidence="2">cv. AL8/78</strain>
    </source>
</reference>
<dbReference type="PANTHER" id="PTHR45125:SF43">
    <property type="entry name" value="NO APICAL MERISTEM-ASSOCIATED C-TERMINAL DOMAIN-CONTAINING PROTEIN"/>
    <property type="match status" value="1"/>
</dbReference>
<dbReference type="Gramene" id="AET1Gv20485700.1">
    <property type="protein sequence ID" value="AET1Gv20485700.1"/>
    <property type="gene ID" value="AET1Gv20485700"/>
</dbReference>
<evidence type="ECO:0000313" key="2">
    <source>
        <dbReference type="EnsemblPlants" id="AET1Gv20485700.1"/>
    </source>
</evidence>
<accession>A0A452YP34</accession>
<proteinExistence type="predicted"/>
<evidence type="ECO:0008006" key="4">
    <source>
        <dbReference type="Google" id="ProtNLM"/>
    </source>
</evidence>
<keyword evidence="3" id="KW-1185">Reference proteome</keyword>
<evidence type="ECO:0000256" key="1">
    <source>
        <dbReference type="SAM" id="MobiDB-lite"/>
    </source>
</evidence>
<organism evidence="2 3">
    <name type="scientific">Aegilops tauschii subsp. strangulata</name>
    <name type="common">Goatgrass</name>
    <dbReference type="NCBI Taxonomy" id="200361"/>
    <lineage>
        <taxon>Eukaryota</taxon>
        <taxon>Viridiplantae</taxon>
        <taxon>Streptophyta</taxon>
        <taxon>Embryophyta</taxon>
        <taxon>Tracheophyta</taxon>
        <taxon>Spermatophyta</taxon>
        <taxon>Magnoliopsida</taxon>
        <taxon>Liliopsida</taxon>
        <taxon>Poales</taxon>
        <taxon>Poaceae</taxon>
        <taxon>BOP clade</taxon>
        <taxon>Pooideae</taxon>
        <taxon>Triticodae</taxon>
        <taxon>Triticeae</taxon>
        <taxon>Triticinae</taxon>
        <taxon>Aegilops</taxon>
    </lineage>
</organism>
<reference evidence="2" key="4">
    <citation type="submission" date="2019-03" db="UniProtKB">
        <authorList>
            <consortium name="EnsemblPlants"/>
        </authorList>
    </citation>
    <scope>IDENTIFICATION</scope>
</reference>
<sequence>SFNDETYMSTMGVGSNNSHWSQTNEVHLDDHEYEVDGDGEGIVDAPKGRACNYTMDEDILLCNTWLKVSRDNTWLKVSRDATVGGDQSRDAYWIRMNEHFDLYNKSGIDRMERSLRSRWSTINKKCQRWAAALKAVDTIKP</sequence>
<dbReference type="AlphaFoldDB" id="A0A452YP34"/>
<reference evidence="3" key="2">
    <citation type="journal article" date="2017" name="Nat. Plants">
        <title>The Aegilops tauschii genome reveals multiple impacts of transposons.</title>
        <authorList>
            <person name="Zhao G."/>
            <person name="Zou C."/>
            <person name="Li K."/>
            <person name="Wang K."/>
            <person name="Li T."/>
            <person name="Gao L."/>
            <person name="Zhang X."/>
            <person name="Wang H."/>
            <person name="Yang Z."/>
            <person name="Liu X."/>
            <person name="Jiang W."/>
            <person name="Mao L."/>
            <person name="Kong X."/>
            <person name="Jiao Y."/>
            <person name="Jia J."/>
        </authorList>
    </citation>
    <scope>NUCLEOTIDE SEQUENCE [LARGE SCALE GENOMIC DNA]</scope>
    <source>
        <strain evidence="3">cv. AL8/78</strain>
    </source>
</reference>
<feature type="region of interest" description="Disordered" evidence="1">
    <location>
        <begin position="1"/>
        <end position="20"/>
    </location>
</feature>
<dbReference type="EnsemblPlants" id="AET1Gv20485700.1">
    <property type="protein sequence ID" value="AET1Gv20485700.1"/>
    <property type="gene ID" value="AET1Gv20485700"/>
</dbReference>
<name>A0A452YP34_AEGTS</name>
<protein>
    <recommendedName>
        <fullName evidence="4">Myb-like domain-containing protein</fullName>
    </recommendedName>
</protein>
<reference evidence="2" key="5">
    <citation type="journal article" date="2021" name="G3 (Bethesda)">
        <title>Aegilops tauschii genome assembly Aet v5.0 features greater sequence contiguity and improved annotation.</title>
        <authorList>
            <person name="Wang L."/>
            <person name="Zhu T."/>
            <person name="Rodriguez J.C."/>
            <person name="Deal K.R."/>
            <person name="Dubcovsky J."/>
            <person name="McGuire P.E."/>
            <person name="Lux T."/>
            <person name="Spannagl M."/>
            <person name="Mayer K.F.X."/>
            <person name="Baldrich P."/>
            <person name="Meyers B.C."/>
            <person name="Huo N."/>
            <person name="Gu Y.Q."/>
            <person name="Zhou H."/>
            <person name="Devos K.M."/>
            <person name="Bennetzen J.L."/>
            <person name="Unver T."/>
            <person name="Budak H."/>
            <person name="Gulick P.J."/>
            <person name="Galiba G."/>
            <person name="Kalapos B."/>
            <person name="Nelson D.R."/>
            <person name="Li P."/>
            <person name="You F.M."/>
            <person name="Luo M.C."/>
            <person name="Dvorak J."/>
        </authorList>
    </citation>
    <scope>NUCLEOTIDE SEQUENCE [LARGE SCALE GENOMIC DNA]</scope>
    <source>
        <strain evidence="2">cv. AL8/78</strain>
    </source>
</reference>
<dbReference type="Proteomes" id="UP000015105">
    <property type="component" value="Chromosome 1D"/>
</dbReference>
<dbReference type="PANTHER" id="PTHR45125">
    <property type="entry name" value="F21J9.4-RELATED"/>
    <property type="match status" value="1"/>
</dbReference>